<name>A0A813M3I1_9BILA</name>
<keyword evidence="3" id="KW-0498">Mitosis</keyword>
<organism evidence="7 8">
    <name type="scientific">Brachionus calyciflorus</name>
    <dbReference type="NCBI Taxonomy" id="104777"/>
    <lineage>
        <taxon>Eukaryota</taxon>
        <taxon>Metazoa</taxon>
        <taxon>Spiralia</taxon>
        <taxon>Gnathifera</taxon>
        <taxon>Rotifera</taxon>
        <taxon>Eurotatoria</taxon>
        <taxon>Monogononta</taxon>
        <taxon>Pseudotrocha</taxon>
        <taxon>Ploima</taxon>
        <taxon>Brachionidae</taxon>
        <taxon>Brachionus</taxon>
    </lineage>
</organism>
<feature type="compositionally biased region" description="Basic residues" evidence="6">
    <location>
        <begin position="1570"/>
        <end position="1579"/>
    </location>
</feature>
<dbReference type="Gene3D" id="1.25.10.10">
    <property type="entry name" value="Leucine-rich Repeat Variant"/>
    <property type="match status" value="1"/>
</dbReference>
<evidence type="ECO:0000256" key="4">
    <source>
        <dbReference type="ARBA" id="ARBA00023242"/>
    </source>
</evidence>
<gene>
    <name evidence="7" type="ORF">OXX778_LOCUS738</name>
</gene>
<dbReference type="PANTHER" id="PTHR12663:SF0">
    <property type="entry name" value="PRECOCIOUS DISSOCIATION OF SISTERS 5, ISOFORM A"/>
    <property type="match status" value="1"/>
</dbReference>
<dbReference type="GO" id="GO:0007064">
    <property type="term" value="P:mitotic sister chromatid cohesion"/>
    <property type="evidence" value="ECO:0007669"/>
    <property type="project" value="InterPro"/>
</dbReference>
<evidence type="ECO:0000313" key="8">
    <source>
        <dbReference type="Proteomes" id="UP000663879"/>
    </source>
</evidence>
<comment type="caution">
    <text evidence="7">The sequence shown here is derived from an EMBL/GenBank/DDBJ whole genome shotgun (WGS) entry which is preliminary data.</text>
</comment>
<dbReference type="InterPro" id="IPR039776">
    <property type="entry name" value="Pds5"/>
</dbReference>
<dbReference type="InterPro" id="IPR016024">
    <property type="entry name" value="ARM-type_fold"/>
</dbReference>
<feature type="compositionally biased region" description="Basic residues" evidence="6">
    <location>
        <begin position="696"/>
        <end position="716"/>
    </location>
</feature>
<keyword evidence="5" id="KW-0131">Cell cycle</keyword>
<proteinExistence type="predicted"/>
<reference evidence="7" key="1">
    <citation type="submission" date="2021-02" db="EMBL/GenBank/DDBJ databases">
        <authorList>
            <person name="Nowell W R."/>
        </authorList>
    </citation>
    <scope>NUCLEOTIDE SEQUENCE</scope>
    <source>
        <strain evidence="7">Ploen Becks lab</strain>
    </source>
</reference>
<dbReference type="SUPFAM" id="SSF48371">
    <property type="entry name" value="ARM repeat"/>
    <property type="match status" value="1"/>
</dbReference>
<feature type="region of interest" description="Disordered" evidence="6">
    <location>
        <begin position="1387"/>
        <end position="1579"/>
    </location>
</feature>
<sequence>MNEIKYPPGCKDIQVELANDELIRRLKKIQQTVQNLTKDPSNDQYKELAIFLGSDVFLDHEHDDVKLLVACCIADIIRLYSPELPYHDPANLKKIFSFLANQLKGLKDKSKTAYNRYHYLLENLRQDNKFLLCLELDDSQEIIADVFDIAFKIINEKTDANVRVELFELLLPLLNESDQLSSRVLDTLFARIIEPQKSNNKEAYNLASNLIKKANENFEFLVQNHLSNILLTSRGVLSITSHVQSSSNLNASMSSEDSLSSSFTDKPNTSVVTGTSNQFISDKLCLIIYELHNIRYALLELVLPQLEYKLKSNDLKERREYTKLLSKMFSEKDSTLAQKVPHLWEAYLERFSDANEDIRKICIQHICDFLIQQSASIKSISATQSLSSISVDTTTLHSMGNGQTNSVFIDQIIENIKNRSLDAEESLRFEVVQEILKAIKQDSNLITLEILNVLKDRTLDVKIKVRKAALQGLAALYKKIHSKSNVSRSTVQVINFIPTKIMRIYFQESIEDKLLVERLLNSSIVPYSLGAKEKMAQLYYAFTTFDEYSILSLIEIMKNRVFLNTIMKSLIDKIESNPKIDLNNLKEVMLISQQLLDASKGHDFMKVFINTLKTNHNVRGYFKNLVNVNNSCAKSLQWIQLILTNLSSLNQTHMSMAKRLIERMSSIVIDKECIEKLIELIEYKVNQKLTLKQRRLMKKQKKKVEKPKTRGKPRKGRKEESSEEEESASETDEESDADDDMTVNSMDIEEGVEDDDETSTIKSSENSNPHIDRLLIRHVDDDGEKGLKILNYLLMIHNNYGFNNSNTYEKLFSFINCKKDNVASSTLKLLSTYYSINSRNKDEADSYNKINNENLEKLKNLCKHGKPKQAKHAVYLIYNNFDSPQNEEILFEIYKNLVEEVEAKNGKTFVTCLISLGHICYLIPKQVGKEIKEFISKSIVKDILMQPINTQLNISFNESSASLAAKRKNNLKLAGKWCENEDELPFTTRIRIEATKLVIRWCLGLKSECSSILFTLKILIKLIRENAPESSVKSSNDDSTEESKTKIIISEAERSRIRSVCGSQMIKLAQEPCFKQLITAEYFHVLAKLIIDPVANVREIIIKKLTKPLKSNKLPLNYMGIFALCGLDSNKERRIKVKKIYSSLIKQYRQASSTQPNQKGRILPEMCLSYAVSLMAHNIKIDSLKDENKVKQVKECMSLILEPLLENPDGYQIALIKKILNKIKISDDGLASSAVNQSAKNENHAMNKAAFQNLYIFNKSLVFICEVFLFYMHSKTTNYLTAKECQFDVNLPGGFFTTRENAGNEEQQNELNKEVEEHFKQTESTKMAENFEMDDSNKLDDISEIHKNDSISNKADSEKPVYTSSSRIEIIPLASKKRKVEEKIEEKVESEKKDSSDDEDMVLSDIRKSINSQKDSSAHEKSKSLHLSPSPPAPKKRLRDNHSVEEEPTNDKKNENENLSSKRSTRSSRNSVTTPAKSAETKHKPKGRKITKVSNEIQLEEEKENESKESEEEKMENNNVESENESEKSENDEKSKKDTKRPTRGSVKNNDKRSKKEDSSKSPKPAVSSRPKRSAATKK</sequence>
<evidence type="ECO:0000313" key="7">
    <source>
        <dbReference type="EMBL" id="CAF0709054.1"/>
    </source>
</evidence>
<feature type="compositionally biased region" description="Basic and acidic residues" evidence="6">
    <location>
        <begin position="1525"/>
        <end position="1536"/>
    </location>
</feature>
<dbReference type="Pfam" id="PF20168">
    <property type="entry name" value="PDS5"/>
    <property type="match status" value="1"/>
</dbReference>
<dbReference type="GO" id="GO:0051301">
    <property type="term" value="P:cell division"/>
    <property type="evidence" value="ECO:0007669"/>
    <property type="project" value="UniProtKB-KW"/>
</dbReference>
<feature type="compositionally biased region" description="Basic and acidic residues" evidence="6">
    <location>
        <begin position="1440"/>
        <end position="1456"/>
    </location>
</feature>
<accession>A0A813M3I1</accession>
<protein>
    <submittedName>
        <fullName evidence="7">Uncharacterized protein</fullName>
    </submittedName>
</protein>
<dbReference type="GO" id="GO:0006281">
    <property type="term" value="P:DNA repair"/>
    <property type="evidence" value="ECO:0007669"/>
    <property type="project" value="TreeGrafter"/>
</dbReference>
<evidence type="ECO:0000256" key="1">
    <source>
        <dbReference type="ARBA" id="ARBA00004123"/>
    </source>
</evidence>
<keyword evidence="8" id="KW-1185">Reference proteome</keyword>
<feature type="compositionally biased region" description="Acidic residues" evidence="6">
    <location>
        <begin position="721"/>
        <end position="758"/>
    </location>
</feature>
<evidence type="ECO:0000256" key="3">
    <source>
        <dbReference type="ARBA" id="ARBA00022776"/>
    </source>
</evidence>
<keyword evidence="4" id="KW-0539">Nucleus</keyword>
<dbReference type="GO" id="GO:0005634">
    <property type="term" value="C:nucleus"/>
    <property type="evidence" value="ECO:0007669"/>
    <property type="project" value="UniProtKB-SubCell"/>
</dbReference>
<feature type="compositionally biased region" description="Basic and acidic residues" evidence="6">
    <location>
        <begin position="1549"/>
        <end position="1561"/>
    </location>
</feature>
<dbReference type="OrthoDB" id="200660at2759"/>
<feature type="region of interest" description="Disordered" evidence="6">
    <location>
        <begin position="696"/>
        <end position="767"/>
    </location>
</feature>
<keyword evidence="2" id="KW-0132">Cell division</keyword>
<comment type="subcellular location">
    <subcellularLocation>
        <location evidence="1">Nucleus</location>
    </subcellularLocation>
</comment>
<evidence type="ECO:0000256" key="6">
    <source>
        <dbReference type="SAM" id="MobiDB-lite"/>
    </source>
</evidence>
<dbReference type="PANTHER" id="PTHR12663">
    <property type="entry name" value="ANDROGEN INDUCED INHIBITOR OF PROLIFERATION AS3 / PDS5-RELATED"/>
    <property type="match status" value="1"/>
</dbReference>
<dbReference type="GO" id="GO:0000785">
    <property type="term" value="C:chromatin"/>
    <property type="evidence" value="ECO:0007669"/>
    <property type="project" value="TreeGrafter"/>
</dbReference>
<feature type="compositionally biased region" description="Acidic residues" evidence="6">
    <location>
        <begin position="1498"/>
        <end position="1514"/>
    </location>
</feature>
<dbReference type="InterPro" id="IPR011989">
    <property type="entry name" value="ARM-like"/>
</dbReference>
<dbReference type="Proteomes" id="UP000663879">
    <property type="component" value="Unassembled WGS sequence"/>
</dbReference>
<evidence type="ECO:0000256" key="2">
    <source>
        <dbReference type="ARBA" id="ARBA00022618"/>
    </source>
</evidence>
<evidence type="ECO:0000256" key="5">
    <source>
        <dbReference type="ARBA" id="ARBA00023306"/>
    </source>
</evidence>
<dbReference type="EMBL" id="CAJNOC010000039">
    <property type="protein sequence ID" value="CAF0709054.1"/>
    <property type="molecule type" value="Genomic_DNA"/>
</dbReference>